<sequence length="474" mass="51168">MKDLALVAALVLLDPLATSSSQSPADTLRMGDLAYGIELTTTDPGPVQTLLLPEEVYRGIHDADLRDLRVFNADGEEVPHAVRALTESTTQEHGPVSLPLFAVHGGPTVLGPGSDLALRVRRSPDGRVLEVKASDSATVGDLPSRPVAAYILDAGQLQRPAVGLTLELPQGTESFLTVYALEASQDLTTWSTLVPEATVARLEQEGALLQQDHVAFPAESRPYLRVRWLDEPPPMAIAGVRVELAPQQGDVERRSIRLGGRPREAEPNVYDFPSAGPLPVNGVQVHLPNDNTLIQATLESARSEAGPWSEALRARFYAVSESADSVGEIVDVSAQNPPYDIRSRTDRWWRLLVEPQGGGLGGGEPELELFYYPQQLAFVARGAGPFTLGFGAREAPAARFDWSAVTQVLSDAERSQLPRQSVQFGPLRDLGGPSVLQAPIESSRNTYILWGVLILGVALLGRASWNLAQQLRSS</sequence>
<gene>
    <name evidence="2" type="ORF">Pla133_12670</name>
</gene>
<evidence type="ECO:0000256" key="1">
    <source>
        <dbReference type="SAM" id="Phobius"/>
    </source>
</evidence>
<proteinExistence type="predicted"/>
<dbReference type="KEGG" id="pbap:Pla133_12670"/>
<keyword evidence="1" id="KW-0812">Transmembrane</keyword>
<evidence type="ECO:0000313" key="3">
    <source>
        <dbReference type="Proteomes" id="UP000316921"/>
    </source>
</evidence>
<dbReference type="InterPro" id="IPR025060">
    <property type="entry name" value="DUF3999"/>
</dbReference>
<name>A0A518BGU6_9BACT</name>
<keyword evidence="3" id="KW-1185">Reference proteome</keyword>
<accession>A0A518BGU6</accession>
<keyword evidence="1" id="KW-1133">Transmembrane helix</keyword>
<dbReference type="RefSeq" id="WP_145063542.1">
    <property type="nucleotide sequence ID" value="NZ_CP036287.1"/>
</dbReference>
<protein>
    <recommendedName>
        <fullName evidence="4">DUF3999 domain-containing protein</fullName>
    </recommendedName>
</protein>
<organism evidence="2 3">
    <name type="scientific">Engelhardtia mirabilis</name>
    <dbReference type="NCBI Taxonomy" id="2528011"/>
    <lineage>
        <taxon>Bacteria</taxon>
        <taxon>Pseudomonadati</taxon>
        <taxon>Planctomycetota</taxon>
        <taxon>Planctomycetia</taxon>
        <taxon>Planctomycetia incertae sedis</taxon>
        <taxon>Engelhardtia</taxon>
    </lineage>
</organism>
<dbReference type="AlphaFoldDB" id="A0A518BGU6"/>
<dbReference type="EMBL" id="CP036287">
    <property type="protein sequence ID" value="QDU66201.1"/>
    <property type="molecule type" value="Genomic_DNA"/>
</dbReference>
<evidence type="ECO:0000313" key="2">
    <source>
        <dbReference type="EMBL" id="QDU66201.1"/>
    </source>
</evidence>
<dbReference type="Pfam" id="PF13163">
    <property type="entry name" value="DUF3999"/>
    <property type="match status" value="1"/>
</dbReference>
<dbReference type="Proteomes" id="UP000316921">
    <property type="component" value="Chromosome"/>
</dbReference>
<evidence type="ECO:0008006" key="4">
    <source>
        <dbReference type="Google" id="ProtNLM"/>
    </source>
</evidence>
<feature type="transmembrane region" description="Helical" evidence="1">
    <location>
        <begin position="447"/>
        <end position="465"/>
    </location>
</feature>
<keyword evidence="1" id="KW-0472">Membrane</keyword>
<reference evidence="2 3" key="1">
    <citation type="submission" date="2019-02" db="EMBL/GenBank/DDBJ databases">
        <title>Deep-cultivation of Planctomycetes and their phenomic and genomic characterization uncovers novel biology.</title>
        <authorList>
            <person name="Wiegand S."/>
            <person name="Jogler M."/>
            <person name="Boedeker C."/>
            <person name="Pinto D."/>
            <person name="Vollmers J."/>
            <person name="Rivas-Marin E."/>
            <person name="Kohn T."/>
            <person name="Peeters S.H."/>
            <person name="Heuer A."/>
            <person name="Rast P."/>
            <person name="Oberbeckmann S."/>
            <person name="Bunk B."/>
            <person name="Jeske O."/>
            <person name="Meyerdierks A."/>
            <person name="Storesund J.E."/>
            <person name="Kallscheuer N."/>
            <person name="Luecker S."/>
            <person name="Lage O.M."/>
            <person name="Pohl T."/>
            <person name="Merkel B.J."/>
            <person name="Hornburger P."/>
            <person name="Mueller R.-W."/>
            <person name="Bruemmer F."/>
            <person name="Labrenz M."/>
            <person name="Spormann A.M."/>
            <person name="Op den Camp H."/>
            <person name="Overmann J."/>
            <person name="Amann R."/>
            <person name="Jetten M.S.M."/>
            <person name="Mascher T."/>
            <person name="Medema M.H."/>
            <person name="Devos D.P."/>
            <person name="Kaster A.-K."/>
            <person name="Ovreas L."/>
            <person name="Rohde M."/>
            <person name="Galperin M.Y."/>
            <person name="Jogler C."/>
        </authorList>
    </citation>
    <scope>NUCLEOTIDE SEQUENCE [LARGE SCALE GENOMIC DNA]</scope>
    <source>
        <strain evidence="2 3">Pla133</strain>
    </source>
</reference>